<name>A0AC61QW64_9FIRM</name>
<protein>
    <submittedName>
        <fullName evidence="1">Replication initiator protein A</fullName>
    </submittedName>
</protein>
<comment type="caution">
    <text evidence="1">The sequence shown here is derived from an EMBL/GenBank/DDBJ whole genome shotgun (WGS) entry which is preliminary data.</text>
</comment>
<organism evidence="1 2">
    <name type="scientific">Hominisplanchenecus murintestinalis</name>
    <dbReference type="NCBI Taxonomy" id="2941517"/>
    <lineage>
        <taxon>Bacteria</taxon>
        <taxon>Bacillati</taxon>
        <taxon>Bacillota</taxon>
        <taxon>Clostridia</taxon>
        <taxon>Lachnospirales</taxon>
        <taxon>Lachnospiraceae</taxon>
        <taxon>Hominisplanchenecus</taxon>
    </lineage>
</organism>
<keyword evidence="2" id="KW-1185">Reference proteome</keyword>
<proteinExistence type="predicted"/>
<evidence type="ECO:0000313" key="2">
    <source>
        <dbReference type="Proteomes" id="UP000307720"/>
    </source>
</evidence>
<gene>
    <name evidence="1" type="ORF">E5357_14830</name>
</gene>
<dbReference type="EMBL" id="SRZB01000045">
    <property type="protein sequence ID" value="TGX96863.1"/>
    <property type="molecule type" value="Genomic_DNA"/>
</dbReference>
<evidence type="ECO:0000313" key="1">
    <source>
        <dbReference type="EMBL" id="TGX96863.1"/>
    </source>
</evidence>
<dbReference type="Proteomes" id="UP000307720">
    <property type="component" value="Unassembled WGS sequence"/>
</dbReference>
<sequence length="408" mass="46363">MGNYSYYYGEEAEQFNFFRLPKKLIRDRRFKSISSDAKILYGVLLDRMSLSIRCGWVDEENRVYIIYTIKDIMEEFECGEKTAIKFLGELGKAGLVEKKRQGQGKPNLLYVKNFNAAIDVEESPGNAAGDSMEKAGEKQDMLSNTGQEGIPEYGSEGGGFEKTSQDSTGGLHPFQNCTNVQVKNCTNVQAKTCKNVQVKNCTKRQVKNCTNVQPNKTEYTETEYKDIYTHPSIYPSTGHSAPEHGRKGDDREDRLRVAIDFFREKLSFDALLADCPERRPELDGILQILAETYCTSRRTVRIGPEEIPADIVRQQLAKLDMPHIQYVLESLKRCSEPIKNVRAYLLTCLYNATLTMGLYHQANSRAPDAAYPGKKKAEKPKGASTNKFNNFHQRDYDFEQLEKQLLST</sequence>
<accession>A0AC61QW64</accession>
<reference evidence="1" key="1">
    <citation type="submission" date="2019-04" db="EMBL/GenBank/DDBJ databases">
        <title>Microbes associate with the intestines of laboratory mice.</title>
        <authorList>
            <person name="Navarre W."/>
            <person name="Wong E."/>
            <person name="Huang K."/>
            <person name="Tropini C."/>
            <person name="Ng K."/>
            <person name="Yu B."/>
        </authorList>
    </citation>
    <scope>NUCLEOTIDE SEQUENCE</scope>
    <source>
        <strain evidence="1">NM72_1-8</strain>
    </source>
</reference>